<feature type="compositionally biased region" description="Basic residues" evidence="1">
    <location>
        <begin position="100"/>
        <end position="109"/>
    </location>
</feature>
<evidence type="ECO:0000256" key="2">
    <source>
        <dbReference type="SAM" id="SignalP"/>
    </source>
</evidence>
<feature type="signal peptide" evidence="2">
    <location>
        <begin position="1"/>
        <end position="21"/>
    </location>
</feature>
<evidence type="ECO:0000313" key="4">
    <source>
        <dbReference type="Proteomes" id="UP001249851"/>
    </source>
</evidence>
<feature type="chain" id="PRO_5042080983" evidence="2">
    <location>
        <begin position="22"/>
        <end position="302"/>
    </location>
</feature>
<reference evidence="3" key="1">
    <citation type="journal article" date="2023" name="G3 (Bethesda)">
        <title>Whole genome assembly and annotation of the endangered Caribbean coral Acropora cervicornis.</title>
        <authorList>
            <person name="Selwyn J.D."/>
            <person name="Vollmer S.V."/>
        </authorList>
    </citation>
    <scope>NUCLEOTIDE SEQUENCE</scope>
    <source>
        <strain evidence="3">K2</strain>
    </source>
</reference>
<dbReference type="Proteomes" id="UP001249851">
    <property type="component" value="Unassembled WGS sequence"/>
</dbReference>
<gene>
    <name evidence="3" type="ORF">P5673_001879</name>
</gene>
<feature type="region of interest" description="Disordered" evidence="1">
    <location>
        <begin position="27"/>
        <end position="64"/>
    </location>
</feature>
<dbReference type="AlphaFoldDB" id="A0AAD9R4A8"/>
<comment type="caution">
    <text evidence="3">The sequence shown here is derived from an EMBL/GenBank/DDBJ whole genome shotgun (WGS) entry which is preliminary data.</text>
</comment>
<proteinExistence type="predicted"/>
<sequence length="302" mass="32527">MRIKAITLSCILVGIFALANGKSITKAGDGLKDRKTKDEVDNEQSNTLIQLKNESLSSKQESEEEQKAKDPCVCNGSTKEEGQKDARESCGYSCQENKKCQRPGKKSKCKNQPDRCQCQVNDDTQKETKPIQSSDKPRKCDCKCKGGAGRKSTRQTIPKPVIASAGAVNPIQAIAAQHGIGKKTNSGKKCCCDCGHDCCDCCHDCCDCCHDCCCNDCCHGCCHDCCHDCCCHCCEPCCGCCCHCCEPCCCCCHCCEPCCCHCCHCCHHCPCCCGCCKKSKSLLNSQALATAAALAANSPVHH</sequence>
<evidence type="ECO:0000313" key="3">
    <source>
        <dbReference type="EMBL" id="KAK2572878.1"/>
    </source>
</evidence>
<keyword evidence="4" id="KW-1185">Reference proteome</keyword>
<feature type="region of interest" description="Disordered" evidence="1">
    <location>
        <begin position="96"/>
        <end position="117"/>
    </location>
</feature>
<keyword evidence="2" id="KW-0732">Signal</keyword>
<reference evidence="3" key="2">
    <citation type="journal article" date="2023" name="Science">
        <title>Genomic signatures of disease resistance in endangered staghorn corals.</title>
        <authorList>
            <person name="Vollmer S.V."/>
            <person name="Selwyn J.D."/>
            <person name="Despard B.A."/>
            <person name="Roesel C.L."/>
        </authorList>
    </citation>
    <scope>NUCLEOTIDE SEQUENCE</scope>
    <source>
        <strain evidence="3">K2</strain>
    </source>
</reference>
<accession>A0AAD9R4A8</accession>
<evidence type="ECO:0000256" key="1">
    <source>
        <dbReference type="SAM" id="MobiDB-lite"/>
    </source>
</evidence>
<protein>
    <submittedName>
        <fullName evidence="3">Uncharacterized protein</fullName>
    </submittedName>
</protein>
<organism evidence="3 4">
    <name type="scientific">Acropora cervicornis</name>
    <name type="common">Staghorn coral</name>
    <dbReference type="NCBI Taxonomy" id="6130"/>
    <lineage>
        <taxon>Eukaryota</taxon>
        <taxon>Metazoa</taxon>
        <taxon>Cnidaria</taxon>
        <taxon>Anthozoa</taxon>
        <taxon>Hexacorallia</taxon>
        <taxon>Scleractinia</taxon>
        <taxon>Astrocoeniina</taxon>
        <taxon>Acroporidae</taxon>
        <taxon>Acropora</taxon>
    </lineage>
</organism>
<feature type="compositionally biased region" description="Basic and acidic residues" evidence="1">
    <location>
        <begin position="29"/>
        <end position="39"/>
    </location>
</feature>
<name>A0AAD9R4A8_ACRCE</name>
<dbReference type="EMBL" id="JARQWQ010000003">
    <property type="protein sequence ID" value="KAK2572878.1"/>
    <property type="molecule type" value="Genomic_DNA"/>
</dbReference>